<dbReference type="STRING" id="58114.SAMN05216270_116124"/>
<proteinExistence type="inferred from homology"/>
<evidence type="ECO:0000256" key="4">
    <source>
        <dbReference type="ARBA" id="ARBA00022692"/>
    </source>
</evidence>
<dbReference type="SUPFAM" id="SSF161098">
    <property type="entry name" value="MetI-like"/>
    <property type="match status" value="1"/>
</dbReference>
<keyword evidence="11" id="KW-1185">Reference proteome</keyword>
<evidence type="ECO:0000256" key="7">
    <source>
        <dbReference type="RuleBase" id="RU363032"/>
    </source>
</evidence>
<evidence type="ECO:0000256" key="2">
    <source>
        <dbReference type="ARBA" id="ARBA00022448"/>
    </source>
</evidence>
<dbReference type="PANTHER" id="PTHR43744:SF12">
    <property type="entry name" value="ABC TRANSPORTER PERMEASE PROTEIN MG189-RELATED"/>
    <property type="match status" value="1"/>
</dbReference>
<protein>
    <submittedName>
        <fullName evidence="10">Multiple sugar transport system permease protein</fullName>
    </submittedName>
</protein>
<feature type="transmembrane region" description="Helical" evidence="7">
    <location>
        <begin position="122"/>
        <end position="146"/>
    </location>
</feature>
<gene>
    <name evidence="10" type="ORF">SAMN05216270_116124</name>
</gene>
<dbReference type="CDD" id="cd06261">
    <property type="entry name" value="TM_PBP2"/>
    <property type="match status" value="1"/>
</dbReference>
<feature type="domain" description="ABC transmembrane type-1" evidence="9">
    <location>
        <begin position="118"/>
        <end position="311"/>
    </location>
</feature>
<accession>A0A1G7BFA0</accession>
<feature type="transmembrane region" description="Helical" evidence="7">
    <location>
        <begin position="290"/>
        <end position="311"/>
    </location>
</feature>
<feature type="transmembrane region" description="Helical" evidence="7">
    <location>
        <begin position="190"/>
        <end position="212"/>
    </location>
</feature>
<keyword evidence="5 7" id="KW-1133">Transmembrane helix</keyword>
<evidence type="ECO:0000256" key="8">
    <source>
        <dbReference type="SAM" id="MobiDB-lite"/>
    </source>
</evidence>
<dbReference type="InterPro" id="IPR000515">
    <property type="entry name" value="MetI-like"/>
</dbReference>
<keyword evidence="6 7" id="KW-0472">Membrane</keyword>
<dbReference type="PROSITE" id="PS50928">
    <property type="entry name" value="ABC_TM1"/>
    <property type="match status" value="1"/>
</dbReference>
<dbReference type="InterPro" id="IPR035906">
    <property type="entry name" value="MetI-like_sf"/>
</dbReference>
<feature type="transmembrane region" description="Helical" evidence="7">
    <location>
        <begin position="233"/>
        <end position="258"/>
    </location>
</feature>
<comment type="subcellular location">
    <subcellularLocation>
        <location evidence="1 7">Cell membrane</location>
        <topology evidence="1 7">Multi-pass membrane protein</topology>
    </subcellularLocation>
</comment>
<comment type="similarity">
    <text evidence="7">Belongs to the binding-protein-dependent transport system permease family.</text>
</comment>
<feature type="transmembrane region" description="Helical" evidence="7">
    <location>
        <begin position="53"/>
        <end position="76"/>
    </location>
</feature>
<dbReference type="PANTHER" id="PTHR43744">
    <property type="entry name" value="ABC TRANSPORTER PERMEASE PROTEIN MG189-RELATED-RELATED"/>
    <property type="match status" value="1"/>
</dbReference>
<evidence type="ECO:0000313" key="10">
    <source>
        <dbReference type="EMBL" id="SDE25647.1"/>
    </source>
</evidence>
<dbReference type="GO" id="GO:0005886">
    <property type="term" value="C:plasma membrane"/>
    <property type="evidence" value="ECO:0007669"/>
    <property type="project" value="UniProtKB-SubCell"/>
</dbReference>
<name>A0A1G7BFA0_9ACTN</name>
<evidence type="ECO:0000313" key="11">
    <source>
        <dbReference type="Proteomes" id="UP000198949"/>
    </source>
</evidence>
<feature type="compositionally biased region" description="Basic and acidic residues" evidence="8">
    <location>
        <begin position="31"/>
        <end position="44"/>
    </location>
</feature>
<reference evidence="11" key="1">
    <citation type="submission" date="2016-10" db="EMBL/GenBank/DDBJ databases">
        <authorList>
            <person name="Varghese N."/>
            <person name="Submissions S."/>
        </authorList>
    </citation>
    <scope>NUCLEOTIDE SEQUENCE [LARGE SCALE GENOMIC DNA]</scope>
    <source>
        <strain evidence="11">CGMCC 4.3516</strain>
    </source>
</reference>
<dbReference type="RefSeq" id="WP_091039677.1">
    <property type="nucleotide sequence ID" value="NZ_FNAD01000016.1"/>
</dbReference>
<evidence type="ECO:0000256" key="1">
    <source>
        <dbReference type="ARBA" id="ARBA00004651"/>
    </source>
</evidence>
<dbReference type="Gene3D" id="1.10.3720.10">
    <property type="entry name" value="MetI-like"/>
    <property type="match status" value="1"/>
</dbReference>
<dbReference type="OrthoDB" id="148827at2"/>
<dbReference type="EMBL" id="FNAD01000016">
    <property type="protein sequence ID" value="SDE25647.1"/>
    <property type="molecule type" value="Genomic_DNA"/>
</dbReference>
<sequence>MSVADKLLKAAPAITAGEDRPQPPARRGPRRTAEPKDRGVISASDRKRPAVKAWLRIVQTILLVVLIVSGLGPLLWAAKASISPSNDIVSDPMGIWFSPNEWGNLLLAWNGARIGQSLGNTVILALGSTLSTLIVSVAAAFLLSVLRPRWGPWLSGAIIATLFLPGVVSFVPLYLTILDMPLLNVSLQDTFWAVWLPAGASAFNVVVLKRFFDSIPREYMEAAKIDGAGPMRILTMVVLPLSRPILGVIVLLSVVGSWKEFLWPMLVLSNPDLQPVSVMLPRLATGNSPLSVQMAAVFLTIIIPVVLFAIFQKQFLRGVGTAGGVKG</sequence>
<evidence type="ECO:0000259" key="9">
    <source>
        <dbReference type="PROSITE" id="PS50928"/>
    </source>
</evidence>
<feature type="transmembrane region" description="Helical" evidence="7">
    <location>
        <begin position="153"/>
        <end position="178"/>
    </location>
</feature>
<dbReference type="Pfam" id="PF00528">
    <property type="entry name" value="BPD_transp_1"/>
    <property type="match status" value="1"/>
</dbReference>
<keyword evidence="2 7" id="KW-0813">Transport</keyword>
<evidence type="ECO:0000256" key="5">
    <source>
        <dbReference type="ARBA" id="ARBA00022989"/>
    </source>
</evidence>
<evidence type="ECO:0000256" key="6">
    <source>
        <dbReference type="ARBA" id="ARBA00023136"/>
    </source>
</evidence>
<keyword evidence="4 7" id="KW-0812">Transmembrane</keyword>
<keyword evidence="3" id="KW-1003">Cell membrane</keyword>
<dbReference type="Proteomes" id="UP000198949">
    <property type="component" value="Unassembled WGS sequence"/>
</dbReference>
<evidence type="ECO:0000256" key="3">
    <source>
        <dbReference type="ARBA" id="ARBA00022475"/>
    </source>
</evidence>
<dbReference type="AlphaFoldDB" id="A0A1G7BFA0"/>
<feature type="region of interest" description="Disordered" evidence="8">
    <location>
        <begin position="1"/>
        <end position="44"/>
    </location>
</feature>
<dbReference type="GO" id="GO:0055085">
    <property type="term" value="P:transmembrane transport"/>
    <property type="evidence" value="ECO:0007669"/>
    <property type="project" value="InterPro"/>
</dbReference>
<keyword evidence="10" id="KW-0762">Sugar transport</keyword>
<organism evidence="10 11">
    <name type="scientific">Glycomyces harbinensis</name>
    <dbReference type="NCBI Taxonomy" id="58114"/>
    <lineage>
        <taxon>Bacteria</taxon>
        <taxon>Bacillati</taxon>
        <taxon>Actinomycetota</taxon>
        <taxon>Actinomycetes</taxon>
        <taxon>Glycomycetales</taxon>
        <taxon>Glycomycetaceae</taxon>
        <taxon>Glycomyces</taxon>
    </lineage>
</organism>